<organism evidence="1 2">
    <name type="scientific">Pseudomonas mangiferae</name>
    <dbReference type="NCBI Taxonomy" id="2593654"/>
    <lineage>
        <taxon>Bacteria</taxon>
        <taxon>Pseudomonadati</taxon>
        <taxon>Pseudomonadota</taxon>
        <taxon>Gammaproteobacteria</taxon>
        <taxon>Pseudomonadales</taxon>
        <taxon>Pseudomonadaceae</taxon>
        <taxon>Pseudomonas</taxon>
    </lineage>
</organism>
<comment type="caution">
    <text evidence="1">The sequence shown here is derived from an EMBL/GenBank/DDBJ whole genome shotgun (WGS) entry which is preliminary data.</text>
</comment>
<proteinExistence type="predicted"/>
<evidence type="ECO:0000313" key="2">
    <source>
        <dbReference type="Proteomes" id="UP000315235"/>
    </source>
</evidence>
<protein>
    <submittedName>
        <fullName evidence="1">DUF3509 domain-containing protein</fullName>
    </submittedName>
</protein>
<dbReference type="EMBL" id="VJOY01000003">
    <property type="protein sequence ID" value="TRX75920.1"/>
    <property type="molecule type" value="Genomic_DNA"/>
</dbReference>
<dbReference type="AlphaFoldDB" id="A0A553H2E4"/>
<evidence type="ECO:0000313" key="1">
    <source>
        <dbReference type="EMBL" id="TRX75920.1"/>
    </source>
</evidence>
<gene>
    <name evidence="1" type="ORF">FM069_05650</name>
</gene>
<keyword evidence="2" id="KW-1185">Reference proteome</keyword>
<dbReference type="Proteomes" id="UP000315235">
    <property type="component" value="Unassembled WGS sequence"/>
</dbReference>
<dbReference type="OrthoDB" id="6891826at2"/>
<dbReference type="RefSeq" id="WP_143487312.1">
    <property type="nucleotide sequence ID" value="NZ_VJOY01000003.1"/>
</dbReference>
<dbReference type="Pfam" id="PF12021">
    <property type="entry name" value="DUF3509"/>
    <property type="match status" value="1"/>
</dbReference>
<sequence>MSVCLKTIAAAFPDHAVTAQQRADGGQVIVLEKDGVQVKRSIPSPQLSAPVRTEWVISAIRRDLEAGAAVSPLVAQRAKRAAAGSAQLS</sequence>
<name>A0A553H2E4_9PSED</name>
<accession>A0A553H2E4</accession>
<dbReference type="InterPro" id="IPR021898">
    <property type="entry name" value="DUF3509"/>
</dbReference>
<reference evidence="1 2" key="1">
    <citation type="submission" date="2019-07" db="EMBL/GenBank/DDBJ databases">
        <title>Pseudomonas mangiferae sp. nov., isolated from bark of mango tree in Thailand.</title>
        <authorList>
            <person name="Srisuk N."/>
            <person name="Anurat P."/>
        </authorList>
    </citation>
    <scope>NUCLEOTIDE SEQUENCE [LARGE SCALE GENOMIC DNA]</scope>
    <source>
        <strain evidence="1 2">DMKU_BBB3-04</strain>
    </source>
</reference>